<proteinExistence type="predicted"/>
<comment type="subcellular location">
    <subcellularLocation>
        <location evidence="2">Cytoplasm</location>
    </subcellularLocation>
    <subcellularLocation>
        <location evidence="1">Nucleus</location>
    </subcellularLocation>
</comment>
<dbReference type="Pfam" id="PF04969">
    <property type="entry name" value="CS"/>
    <property type="match status" value="1"/>
</dbReference>
<feature type="domain" description="CS" evidence="7">
    <location>
        <begin position="330"/>
        <end position="431"/>
    </location>
</feature>
<dbReference type="PANTHER" id="PTHR21664">
    <property type="entry name" value="CHRONIC MYELOGENOUS LEUKEMIA TUMOR ANTIGEN 66"/>
    <property type="match status" value="1"/>
</dbReference>
<dbReference type="GeneID" id="90829921"/>
<dbReference type="CDD" id="cd06467">
    <property type="entry name" value="p23_NUDC_like"/>
    <property type="match status" value="1"/>
</dbReference>
<reference evidence="8" key="1">
    <citation type="submission" date="2017-08" db="EMBL/GenBank/DDBJ databases">
        <authorList>
            <person name="Cuomo C."/>
            <person name="Billmyre B."/>
            <person name="Heitman J."/>
        </authorList>
    </citation>
    <scope>NUCLEOTIDE SEQUENCE</scope>
    <source>
        <strain evidence="8">CBS 12478</strain>
    </source>
</reference>
<accession>A0AAJ8LIM6</accession>
<dbReference type="GO" id="GO:0005737">
    <property type="term" value="C:cytoplasm"/>
    <property type="evidence" value="ECO:0007669"/>
    <property type="project" value="UniProtKB-SubCell"/>
</dbReference>
<dbReference type="SUPFAM" id="SSF49764">
    <property type="entry name" value="HSP20-like chaperones"/>
    <property type="match status" value="1"/>
</dbReference>
<evidence type="ECO:0000256" key="1">
    <source>
        <dbReference type="ARBA" id="ARBA00004123"/>
    </source>
</evidence>
<feature type="region of interest" description="Disordered" evidence="6">
    <location>
        <begin position="302"/>
        <end position="330"/>
    </location>
</feature>
<dbReference type="AlphaFoldDB" id="A0AAJ8LIM6"/>
<sequence length="696" mass="75684">MSHLFPPDRSLLLPQFETYRLHSLDPDQDVTFHPLPGPGATQSRVGWGQQHLSFKEVRARIGWDHLAVGEGGRGVYVDKDWTVVGFVIAEDLTPTFTKLASLPVPISSTEQQAEFPSVLSLTSTTWAISTGSGSLYILETTPPSDSTFSGSFIARYDLPSSSSSFSSSDSPEPSPFLLRGVHVVSPTEVILLVTRSVHPDGPGGRKKVSASQSTRFELLEVSLDPTRRNGVDDGNIELLDVKWILQGGDLPVWTTWSEGGWLVLSGEEFRSPSEIGSEQPSTEELENRERLERISKLGLGAKLPSSLSTTTDEPEAQADEPMQTEDEEDEKVYPYSWTQNSESINLTIPLPEETTRNDISIGLTPTTFSFSLTAPPTSLSPQLSAFLAKPTRQWWTNIDVSASTWTLDSAKHILELDIAKVDENTRWPSLFTPADDEDEDDEEDEVPETISASTLAAVRETFNNIKTRGPDEPEGMHPAMPALLREEMDFDLDDGEDFGESAEGTYAELGGGSKVGREVFVGYIKEDGQATWSKNTSSVISTPINSTAQKASVILKQAVDGVLFQHEKGDPTKTPWQHVATNPALAFVISSKRDLRLVRHLTTSTSTTTHEAKRARLDTPVQSTVLAFDSGSSTAGQGNLYVYYPPTSKTEAKQGVIGVSGGERGALLGVGAVQVGGRDVVVALLENELVVLRGVV</sequence>
<reference evidence="8" key="2">
    <citation type="submission" date="2024-01" db="EMBL/GenBank/DDBJ databases">
        <title>Comparative genomics of Cryptococcus and Kwoniella reveals pathogenesis evolution and contrasting modes of karyotype evolution via chromosome fusion or intercentromeric recombination.</title>
        <authorList>
            <person name="Coelho M.A."/>
            <person name="David-Palma M."/>
            <person name="Shea T."/>
            <person name="Bowers K."/>
            <person name="McGinley-Smith S."/>
            <person name="Mohammad A.W."/>
            <person name="Gnirke A."/>
            <person name="Yurkov A.M."/>
            <person name="Nowrousian M."/>
            <person name="Sun S."/>
            <person name="Cuomo C.A."/>
            <person name="Heitman J."/>
        </authorList>
    </citation>
    <scope>NUCLEOTIDE SEQUENCE</scope>
    <source>
        <strain evidence="8">CBS 12478</strain>
    </source>
</reference>
<protein>
    <recommendedName>
        <fullName evidence="3">NudC domain-containing protein 1</fullName>
    </recommendedName>
</protein>
<evidence type="ECO:0000259" key="7">
    <source>
        <dbReference type="PROSITE" id="PS51203"/>
    </source>
</evidence>
<dbReference type="PROSITE" id="PS51203">
    <property type="entry name" value="CS"/>
    <property type="match status" value="1"/>
</dbReference>
<evidence type="ECO:0000313" key="8">
    <source>
        <dbReference type="EMBL" id="WWD17454.1"/>
    </source>
</evidence>
<dbReference type="KEGG" id="ksn:90829921"/>
<dbReference type="InterPro" id="IPR007052">
    <property type="entry name" value="CS_dom"/>
</dbReference>
<dbReference type="Gene3D" id="2.60.40.790">
    <property type="match status" value="1"/>
</dbReference>
<dbReference type="RefSeq" id="XP_065823123.1">
    <property type="nucleotide sequence ID" value="XM_065967051.1"/>
</dbReference>
<keyword evidence="5" id="KW-0539">Nucleus</keyword>
<dbReference type="InterPro" id="IPR008978">
    <property type="entry name" value="HSP20-like_chaperone"/>
</dbReference>
<dbReference type="GO" id="GO:0005634">
    <property type="term" value="C:nucleus"/>
    <property type="evidence" value="ECO:0007669"/>
    <property type="project" value="UniProtKB-SubCell"/>
</dbReference>
<dbReference type="InterPro" id="IPR037895">
    <property type="entry name" value="NUDCD1"/>
</dbReference>
<feature type="compositionally biased region" description="Acidic residues" evidence="6">
    <location>
        <begin position="312"/>
        <end position="330"/>
    </location>
</feature>
<evidence type="ECO:0000256" key="4">
    <source>
        <dbReference type="ARBA" id="ARBA00022490"/>
    </source>
</evidence>
<keyword evidence="9" id="KW-1185">Reference proteome</keyword>
<dbReference type="EMBL" id="CP144053">
    <property type="protein sequence ID" value="WWD17454.1"/>
    <property type="molecule type" value="Genomic_DNA"/>
</dbReference>
<evidence type="ECO:0000256" key="5">
    <source>
        <dbReference type="ARBA" id="ARBA00023242"/>
    </source>
</evidence>
<evidence type="ECO:0000256" key="2">
    <source>
        <dbReference type="ARBA" id="ARBA00004496"/>
    </source>
</evidence>
<organism evidence="8 9">
    <name type="scientific">Kwoniella shandongensis</name>
    <dbReference type="NCBI Taxonomy" id="1734106"/>
    <lineage>
        <taxon>Eukaryota</taxon>
        <taxon>Fungi</taxon>
        <taxon>Dikarya</taxon>
        <taxon>Basidiomycota</taxon>
        <taxon>Agaricomycotina</taxon>
        <taxon>Tremellomycetes</taxon>
        <taxon>Tremellales</taxon>
        <taxon>Cryptococcaceae</taxon>
        <taxon>Kwoniella</taxon>
    </lineage>
</organism>
<name>A0AAJ8LIM6_9TREE</name>
<dbReference type="PANTHER" id="PTHR21664:SF1">
    <property type="entry name" value="NUDC DOMAIN-CONTAINING PROTEIN 1"/>
    <property type="match status" value="1"/>
</dbReference>
<evidence type="ECO:0000256" key="6">
    <source>
        <dbReference type="SAM" id="MobiDB-lite"/>
    </source>
</evidence>
<keyword evidence="4" id="KW-0963">Cytoplasm</keyword>
<evidence type="ECO:0000256" key="3">
    <source>
        <dbReference type="ARBA" id="ARBA00018915"/>
    </source>
</evidence>
<dbReference type="Proteomes" id="UP000322225">
    <property type="component" value="Chromosome 3"/>
</dbReference>
<gene>
    <name evidence="8" type="ORF">CI109_101895</name>
</gene>
<evidence type="ECO:0000313" key="9">
    <source>
        <dbReference type="Proteomes" id="UP000322225"/>
    </source>
</evidence>